<dbReference type="GO" id="GO:0004252">
    <property type="term" value="F:serine-type endopeptidase activity"/>
    <property type="evidence" value="ECO:0007669"/>
    <property type="project" value="InterPro"/>
</dbReference>
<dbReference type="SUPFAM" id="SSF52743">
    <property type="entry name" value="Subtilisin-like"/>
    <property type="match status" value="1"/>
</dbReference>
<dbReference type="PANTHER" id="PTHR13802:SF52">
    <property type="entry name" value="MUCIN-4"/>
    <property type="match status" value="1"/>
</dbReference>
<feature type="non-terminal residue" evidence="5">
    <location>
        <position position="1"/>
    </location>
</feature>
<comment type="caution">
    <text evidence="5">The sequence shown here is derived from an EMBL/GenBank/DDBJ whole genome shotgun (WGS) entry which is preliminary data.</text>
</comment>
<evidence type="ECO:0000259" key="4">
    <source>
        <dbReference type="Pfam" id="PF07705"/>
    </source>
</evidence>
<evidence type="ECO:0000256" key="3">
    <source>
        <dbReference type="ARBA" id="ARBA00022825"/>
    </source>
</evidence>
<evidence type="ECO:0000313" key="5">
    <source>
        <dbReference type="EMBL" id="KKL24522.1"/>
    </source>
</evidence>
<dbReference type="Gene3D" id="2.60.120.380">
    <property type="match status" value="1"/>
</dbReference>
<dbReference type="Gene3D" id="3.40.50.200">
    <property type="entry name" value="Peptidase S8/S53 domain"/>
    <property type="match status" value="1"/>
</dbReference>
<accession>A0A0F9CDP6</accession>
<reference evidence="5" key="1">
    <citation type="journal article" date="2015" name="Nature">
        <title>Complex archaea that bridge the gap between prokaryotes and eukaryotes.</title>
        <authorList>
            <person name="Spang A."/>
            <person name="Saw J.H."/>
            <person name="Jorgensen S.L."/>
            <person name="Zaremba-Niedzwiedzka K."/>
            <person name="Martijn J."/>
            <person name="Lind A.E."/>
            <person name="van Eijk R."/>
            <person name="Schleper C."/>
            <person name="Guy L."/>
            <person name="Ettema T.J."/>
        </authorList>
    </citation>
    <scope>NUCLEOTIDE SEQUENCE</scope>
</reference>
<dbReference type="InterPro" id="IPR051495">
    <property type="entry name" value="Epithelial_Barrier/Signaling"/>
</dbReference>
<dbReference type="InterPro" id="IPR011635">
    <property type="entry name" value="CARDB"/>
</dbReference>
<dbReference type="PROSITE" id="PS00138">
    <property type="entry name" value="SUBTILASE_SER"/>
    <property type="match status" value="1"/>
</dbReference>
<dbReference type="Pfam" id="PF07705">
    <property type="entry name" value="CARDB"/>
    <property type="match status" value="1"/>
</dbReference>
<dbReference type="PANTHER" id="PTHR13802">
    <property type="entry name" value="MUCIN 4-RELATED"/>
    <property type="match status" value="1"/>
</dbReference>
<dbReference type="InterPro" id="IPR036852">
    <property type="entry name" value="Peptidase_S8/S53_dom_sf"/>
</dbReference>
<dbReference type="InterPro" id="IPR023828">
    <property type="entry name" value="Peptidase_S8_Ser-AS"/>
</dbReference>
<name>A0A0F9CDP6_9ZZZZ</name>
<dbReference type="AlphaFoldDB" id="A0A0F9CDP6"/>
<feature type="domain" description="CARDB" evidence="4">
    <location>
        <begin position="223"/>
        <end position="302"/>
    </location>
</feature>
<evidence type="ECO:0000256" key="2">
    <source>
        <dbReference type="ARBA" id="ARBA00022801"/>
    </source>
</evidence>
<gene>
    <name evidence="5" type="ORF">LCGC14_2414480</name>
</gene>
<dbReference type="EMBL" id="LAZR01036563">
    <property type="protein sequence ID" value="KKL24522.1"/>
    <property type="molecule type" value="Genomic_DNA"/>
</dbReference>
<dbReference type="GO" id="GO:0006508">
    <property type="term" value="P:proteolysis"/>
    <property type="evidence" value="ECO:0007669"/>
    <property type="project" value="UniProtKB-KW"/>
</dbReference>
<sequence length="529" mass="57115">DNDASGAYILDGYANDLDGAQGTSMSAPAVAGASNLLIEAMGGHQSWSYTGTEAKRVKALLLMAATETYPLLRETFTSTYSPLLNRGGKDIHEGYGRINVDIAIEAFTQELTLGSQFNAWITSSSADPFNKHGLGCYVNLISGQNYLFSLDVPSGADFDLHLYSDSPSSIGEPIMVASSTSAGLGMDEIISYTAVSTGKYYLIAKAISGEGNSIISYPIVDHDLSVSLEVPSSPDISNVYIVNATVSNNGIHNESNVDLGIYLDTILVDSVTISTLPVGESQTINYAWNPTIFKIYNFTAYAPPILNETIIVNNVATKLITISTLNNYDMVLGYTYNWIDASGGTELLLSDDGYIAVALPFNFQFYNTTFSTVYLGANGYLSFTDTAPSQYSNVPLPSGDPSHTYMIAPFWDDLQSTSGGGGGNIYIQSFGTYWVAEWLNIWHYGGGPIIGTFEVVLYETGEIVFNYDYISYTGGGYTCGLNLGVDTQYYNSYQGLTDFTNNFAIQFTTESSVLDHDLSASLEVPSSPI</sequence>
<evidence type="ECO:0000256" key="1">
    <source>
        <dbReference type="ARBA" id="ARBA00022670"/>
    </source>
</evidence>
<proteinExistence type="predicted"/>
<keyword evidence="1" id="KW-0645">Protease</keyword>
<keyword evidence="2" id="KW-0378">Hydrolase</keyword>
<protein>
    <recommendedName>
        <fullName evidence="4">CARDB domain-containing protein</fullName>
    </recommendedName>
</protein>
<organism evidence="5">
    <name type="scientific">marine sediment metagenome</name>
    <dbReference type="NCBI Taxonomy" id="412755"/>
    <lineage>
        <taxon>unclassified sequences</taxon>
        <taxon>metagenomes</taxon>
        <taxon>ecological metagenomes</taxon>
    </lineage>
</organism>
<feature type="non-terminal residue" evidence="5">
    <location>
        <position position="529"/>
    </location>
</feature>
<dbReference type="InterPro" id="IPR013783">
    <property type="entry name" value="Ig-like_fold"/>
</dbReference>
<keyword evidence="3" id="KW-0720">Serine protease</keyword>
<dbReference type="Gene3D" id="2.60.40.10">
    <property type="entry name" value="Immunoglobulins"/>
    <property type="match status" value="1"/>
</dbReference>